<protein>
    <submittedName>
        <fullName evidence="2">Uncharacterized protein</fullName>
    </submittedName>
</protein>
<organism evidence="2 3">
    <name type="scientific">Eragrostis curvula</name>
    <name type="common">weeping love grass</name>
    <dbReference type="NCBI Taxonomy" id="38414"/>
    <lineage>
        <taxon>Eukaryota</taxon>
        <taxon>Viridiplantae</taxon>
        <taxon>Streptophyta</taxon>
        <taxon>Embryophyta</taxon>
        <taxon>Tracheophyta</taxon>
        <taxon>Spermatophyta</taxon>
        <taxon>Magnoliopsida</taxon>
        <taxon>Liliopsida</taxon>
        <taxon>Poales</taxon>
        <taxon>Poaceae</taxon>
        <taxon>PACMAD clade</taxon>
        <taxon>Chloridoideae</taxon>
        <taxon>Eragrostideae</taxon>
        <taxon>Eragrostidinae</taxon>
        <taxon>Eragrostis</taxon>
    </lineage>
</organism>
<proteinExistence type="predicted"/>
<comment type="caution">
    <text evidence="2">The sequence shown here is derived from an EMBL/GenBank/DDBJ whole genome shotgun (WGS) entry which is preliminary data.</text>
</comment>
<dbReference type="AlphaFoldDB" id="A0A5J9TNS8"/>
<feature type="region of interest" description="Disordered" evidence="1">
    <location>
        <begin position="199"/>
        <end position="232"/>
    </location>
</feature>
<dbReference type="EMBL" id="RWGY01000039">
    <property type="protein sequence ID" value="TVU12281.1"/>
    <property type="molecule type" value="Genomic_DNA"/>
</dbReference>
<keyword evidence="3" id="KW-1185">Reference proteome</keyword>
<feature type="compositionally biased region" description="Basic and acidic residues" evidence="1">
    <location>
        <begin position="204"/>
        <end position="215"/>
    </location>
</feature>
<sequence length="356" mass="37753">MRNTARPLIVAGRMNAGRPQPKSTSEKVSPNQLTTHRSVSGMTFHSWMRRPAAASASLVAIHQRPYKLVIQYGNGIGNSVGGGTERAGDDGIHLGHCRRADNGVAEVAVRERRSDAGAGGCGHVQPRVLCSCKSARQARTTPHMSDHCAERGGLLTLGAALERVNLASGNGEDGSFKRDLWFRPAAAAPGVHISVVETHGGRRARAEQRAVEPRARHPGLADAPRDGSPRVQEVGKRAAVGRQAMEGRAHAHRAALEERRLRAPDQDAGVFAVRRGAKHPPHLIRRDEVAHLVEGGINAGGDEEHPVAGAPDLLAAGAVLRQPTGEGVERDERLGQGSLQDVRREAGGRAMAGPVS</sequence>
<feature type="region of interest" description="Disordered" evidence="1">
    <location>
        <begin position="1"/>
        <end position="32"/>
    </location>
</feature>
<dbReference type="Gramene" id="TVU12281">
    <property type="protein sequence ID" value="TVU12281"/>
    <property type="gene ID" value="EJB05_45916"/>
</dbReference>
<evidence type="ECO:0000256" key="1">
    <source>
        <dbReference type="SAM" id="MobiDB-lite"/>
    </source>
</evidence>
<feature type="compositionally biased region" description="Basic and acidic residues" evidence="1">
    <location>
        <begin position="223"/>
        <end position="232"/>
    </location>
</feature>
<feature type="region of interest" description="Disordered" evidence="1">
    <location>
        <begin position="321"/>
        <end position="356"/>
    </location>
</feature>
<gene>
    <name evidence="2" type="ORF">EJB05_45916</name>
</gene>
<feature type="non-terminal residue" evidence="2">
    <location>
        <position position="1"/>
    </location>
</feature>
<reference evidence="2 3" key="1">
    <citation type="journal article" date="2019" name="Sci. Rep.">
        <title>A high-quality genome of Eragrostis curvula grass provides insights into Poaceae evolution and supports new strategies to enhance forage quality.</title>
        <authorList>
            <person name="Carballo J."/>
            <person name="Santos B.A.C.M."/>
            <person name="Zappacosta D."/>
            <person name="Garbus I."/>
            <person name="Selva J.P."/>
            <person name="Gallo C.A."/>
            <person name="Diaz A."/>
            <person name="Albertini E."/>
            <person name="Caccamo M."/>
            <person name="Echenique V."/>
        </authorList>
    </citation>
    <scope>NUCLEOTIDE SEQUENCE [LARGE SCALE GENOMIC DNA]</scope>
    <source>
        <strain evidence="3">cv. Victoria</strain>
        <tissue evidence="2">Leaf</tissue>
    </source>
</reference>
<dbReference type="Proteomes" id="UP000324897">
    <property type="component" value="Chromosome 3"/>
</dbReference>
<feature type="compositionally biased region" description="Polar residues" evidence="1">
    <location>
        <begin position="21"/>
        <end position="32"/>
    </location>
</feature>
<evidence type="ECO:0000313" key="3">
    <source>
        <dbReference type="Proteomes" id="UP000324897"/>
    </source>
</evidence>
<evidence type="ECO:0000313" key="2">
    <source>
        <dbReference type="EMBL" id="TVU12281.1"/>
    </source>
</evidence>
<accession>A0A5J9TNS8</accession>
<name>A0A5J9TNS8_9POAL</name>